<reference evidence="2" key="1">
    <citation type="journal article" date="2017" name="Nat. Ecol. Evol.">
        <title>Genome expansion and lineage-specific genetic innovations in the forest pathogenic fungi Armillaria.</title>
        <authorList>
            <person name="Sipos G."/>
            <person name="Prasanna A.N."/>
            <person name="Walter M.C."/>
            <person name="O'Connor E."/>
            <person name="Balint B."/>
            <person name="Krizsan K."/>
            <person name="Kiss B."/>
            <person name="Hess J."/>
            <person name="Varga T."/>
            <person name="Slot J."/>
            <person name="Riley R."/>
            <person name="Boka B."/>
            <person name="Rigling D."/>
            <person name="Barry K."/>
            <person name="Lee J."/>
            <person name="Mihaltcheva S."/>
            <person name="LaButti K."/>
            <person name="Lipzen A."/>
            <person name="Waldron R."/>
            <person name="Moloney N.M."/>
            <person name="Sperisen C."/>
            <person name="Kredics L."/>
            <person name="Vagvoelgyi C."/>
            <person name="Patrignani A."/>
            <person name="Fitzpatrick D."/>
            <person name="Nagy I."/>
            <person name="Doyle S."/>
            <person name="Anderson J.B."/>
            <person name="Grigoriev I.V."/>
            <person name="Gueldener U."/>
            <person name="Muensterkoetter M."/>
            <person name="Nagy L.G."/>
        </authorList>
    </citation>
    <scope>NUCLEOTIDE SEQUENCE [LARGE SCALE GENOMIC DNA]</scope>
    <source>
        <strain evidence="2">Ar21-2</strain>
    </source>
</reference>
<evidence type="ECO:0000313" key="1">
    <source>
        <dbReference type="EMBL" id="PBL02346.1"/>
    </source>
</evidence>
<evidence type="ECO:0000313" key="2">
    <source>
        <dbReference type="Proteomes" id="UP000217790"/>
    </source>
</evidence>
<dbReference type="AlphaFoldDB" id="A0A2H3E4H4"/>
<dbReference type="Proteomes" id="UP000217790">
    <property type="component" value="Unassembled WGS sequence"/>
</dbReference>
<accession>A0A2H3E4H4</accession>
<dbReference type="EMBL" id="KZ293645">
    <property type="protein sequence ID" value="PBL02346.1"/>
    <property type="molecule type" value="Genomic_DNA"/>
</dbReference>
<dbReference type="InParanoid" id="A0A2H3E4H4"/>
<dbReference type="STRING" id="47427.A0A2H3E4H4"/>
<proteinExistence type="predicted"/>
<dbReference type="OrthoDB" id="10273111at2759"/>
<name>A0A2H3E4H4_ARMGA</name>
<sequence length="135" mass="14920">MTEKLPDQQCDTWVHDDNTYFGCCIEKGEVQGLAEPHPEGLDREGELCVVDSAGVTHSFWVIAQHQYLIPDGAYTLIGYSAGLWEEGMIGTEWVIGHRQNNQIAKVSVITVASGVRSTLKELTGIVQQIVKVHLL</sequence>
<gene>
    <name evidence="1" type="ORF">ARMGADRAFT_251241</name>
</gene>
<organism evidence="1 2">
    <name type="scientific">Armillaria gallica</name>
    <name type="common">Bulbous honey fungus</name>
    <name type="synonym">Armillaria bulbosa</name>
    <dbReference type="NCBI Taxonomy" id="47427"/>
    <lineage>
        <taxon>Eukaryota</taxon>
        <taxon>Fungi</taxon>
        <taxon>Dikarya</taxon>
        <taxon>Basidiomycota</taxon>
        <taxon>Agaricomycotina</taxon>
        <taxon>Agaricomycetes</taxon>
        <taxon>Agaricomycetidae</taxon>
        <taxon>Agaricales</taxon>
        <taxon>Marasmiineae</taxon>
        <taxon>Physalacriaceae</taxon>
        <taxon>Armillaria</taxon>
    </lineage>
</organism>
<protein>
    <submittedName>
        <fullName evidence="1">Uncharacterized protein</fullName>
    </submittedName>
</protein>
<keyword evidence="2" id="KW-1185">Reference proteome</keyword>